<accession>A0A839U603</accession>
<reference evidence="1 2" key="1">
    <citation type="submission" date="2020-08" db="EMBL/GenBank/DDBJ databases">
        <title>Genomic Encyclopedia of Type Strains, Phase III (KMG-III): the genomes of soil and plant-associated and newly described type strains.</title>
        <authorList>
            <person name="Whitman W."/>
        </authorList>
    </citation>
    <scope>NUCLEOTIDE SEQUENCE [LARGE SCALE GENOMIC DNA]</scope>
    <source>
        <strain evidence="1 2">CECT 7015</strain>
    </source>
</reference>
<dbReference type="EMBL" id="JACHXN010000007">
    <property type="protein sequence ID" value="MBB3146158.1"/>
    <property type="molecule type" value="Genomic_DNA"/>
</dbReference>
<evidence type="ECO:0000313" key="2">
    <source>
        <dbReference type="Proteomes" id="UP000554520"/>
    </source>
</evidence>
<evidence type="ECO:0000313" key="1">
    <source>
        <dbReference type="EMBL" id="MBB3146158.1"/>
    </source>
</evidence>
<dbReference type="AlphaFoldDB" id="A0A839U603"/>
<protein>
    <submittedName>
        <fullName evidence="1">Uncharacterized protein</fullName>
    </submittedName>
</protein>
<sequence length="89" mass="10212">MAGMTNPKLLEPSAPPIVWALVQLLDSRLGRERCCFFEEDNDHLSIEANVKYTQSNLRIRKTDDFVFPARKDIPWGNYGKIFIKLEGAD</sequence>
<name>A0A839U603_9HYPH</name>
<organism evidence="1 2">
    <name type="scientific">Phyllobacterium trifolii</name>
    <dbReference type="NCBI Taxonomy" id="300193"/>
    <lineage>
        <taxon>Bacteria</taxon>
        <taxon>Pseudomonadati</taxon>
        <taxon>Pseudomonadota</taxon>
        <taxon>Alphaproteobacteria</taxon>
        <taxon>Hyphomicrobiales</taxon>
        <taxon>Phyllobacteriaceae</taxon>
        <taxon>Phyllobacterium</taxon>
    </lineage>
</organism>
<dbReference type="Proteomes" id="UP000554520">
    <property type="component" value="Unassembled WGS sequence"/>
</dbReference>
<gene>
    <name evidence="1" type="ORF">FHS21_002573</name>
</gene>
<proteinExistence type="predicted"/>
<comment type="caution">
    <text evidence="1">The sequence shown here is derived from an EMBL/GenBank/DDBJ whole genome shotgun (WGS) entry which is preliminary data.</text>
</comment>
<dbReference type="RefSeq" id="WP_183662011.1">
    <property type="nucleotide sequence ID" value="NZ_JACHXN010000007.1"/>
</dbReference>
<keyword evidence="2" id="KW-1185">Reference proteome</keyword>